<organism evidence="1 2">
    <name type="scientific">Microbacterium hatanonis</name>
    <dbReference type="NCBI Taxonomy" id="404366"/>
    <lineage>
        <taxon>Bacteria</taxon>
        <taxon>Bacillati</taxon>
        <taxon>Actinomycetota</taxon>
        <taxon>Actinomycetes</taxon>
        <taxon>Micrococcales</taxon>
        <taxon>Microbacteriaceae</taxon>
        <taxon>Microbacterium</taxon>
    </lineage>
</organism>
<sequence>MAMNEGHSVALECGKTVDELSDYLAAGRLPYDPDIETCPECLNALDALERVGMLSRSLLEREARELPPPPANWFDRIMDVVRSEMRVGRSLPVQHPDPRVQITITEGAVRALVRSVGDEIDGLYIGRVDIDGDAEVPGAPVEVNITGTIGWDQSVLDATALLRTAVYDALAQHTDLNVVAVNVTIEDVHDFANGEDES</sequence>
<evidence type="ECO:0000313" key="2">
    <source>
        <dbReference type="Proteomes" id="UP000321034"/>
    </source>
</evidence>
<accession>A0A5C8HYK9</accession>
<gene>
    <name evidence="1" type="ORF">FVP77_16100</name>
</gene>
<protein>
    <submittedName>
        <fullName evidence="1">Asp23/Gls24 family envelope stress response protein</fullName>
    </submittedName>
</protein>
<comment type="caution">
    <text evidence="1">The sequence shown here is derived from an EMBL/GenBank/DDBJ whole genome shotgun (WGS) entry which is preliminary data.</text>
</comment>
<dbReference type="Proteomes" id="UP000321034">
    <property type="component" value="Unassembled WGS sequence"/>
</dbReference>
<reference evidence="1 2" key="1">
    <citation type="submission" date="2019-08" db="EMBL/GenBank/DDBJ databases">
        <authorList>
            <person name="Dong K."/>
        </authorList>
    </citation>
    <scope>NUCLEOTIDE SEQUENCE [LARGE SCALE GENOMIC DNA]</scope>
    <source>
        <strain evidence="1 2">JCM14558</strain>
    </source>
</reference>
<name>A0A5C8HYK9_9MICO</name>
<evidence type="ECO:0000313" key="1">
    <source>
        <dbReference type="EMBL" id="TXK10362.1"/>
    </source>
</evidence>
<dbReference type="AlphaFoldDB" id="A0A5C8HYK9"/>
<dbReference type="EMBL" id="VRSV01000002">
    <property type="protein sequence ID" value="TXK10362.1"/>
    <property type="molecule type" value="Genomic_DNA"/>
</dbReference>
<dbReference type="OrthoDB" id="4953969at2"/>
<keyword evidence="2" id="KW-1185">Reference proteome</keyword>
<proteinExistence type="predicted"/>